<organism evidence="1 2">
    <name type="scientific">Bradyrhizobium barranii subsp. apii</name>
    <dbReference type="NCBI Taxonomy" id="2819348"/>
    <lineage>
        <taxon>Bacteria</taxon>
        <taxon>Pseudomonadati</taxon>
        <taxon>Pseudomonadota</taxon>
        <taxon>Alphaproteobacteria</taxon>
        <taxon>Hyphomicrobiales</taxon>
        <taxon>Nitrobacteraceae</taxon>
        <taxon>Bradyrhizobium</taxon>
        <taxon>Bradyrhizobium barranii</taxon>
    </lineage>
</organism>
<reference evidence="1" key="1">
    <citation type="journal article" date="2017" name="Syst. Appl. Microbiol.">
        <title>Soybeans inoculated with root zone soils of Canadian native legumes harbour diverse and novel Bradyrhizobium spp. that possess agricultural potential.</title>
        <authorList>
            <person name="Bromfield E.S.P."/>
            <person name="Cloutier S."/>
            <person name="Tambong J.T."/>
            <person name="Tran Thi T.V."/>
        </authorList>
    </citation>
    <scope>NUCLEOTIDE SEQUENCE</scope>
    <source>
        <strain evidence="1">1S5</strain>
    </source>
</reference>
<sequence length="82" mass="9815">MYIEKDASPMMKIRSLEIDAYFLSDLISAFAKLMADAALWQQRWKAVIYPEEQDDRLQNDDGRFRCCARCFFYWQRRRGGHA</sequence>
<dbReference type="RefSeq" id="WP_166049508.1">
    <property type="nucleotide sequence ID" value="NZ_CP096251.1"/>
</dbReference>
<dbReference type="Proteomes" id="UP000551709">
    <property type="component" value="Chromosome"/>
</dbReference>
<dbReference type="EMBL" id="CP096255">
    <property type="protein sequence ID" value="UPT84799.1"/>
    <property type="molecule type" value="Genomic_DNA"/>
</dbReference>
<proteinExistence type="predicted"/>
<reference evidence="1" key="2">
    <citation type="submission" date="2022-04" db="EMBL/GenBank/DDBJ databases">
        <authorList>
            <person name="Bromfield E.S.P."/>
            <person name="Cloutier S."/>
        </authorList>
    </citation>
    <scope>NUCLEOTIDE SEQUENCE</scope>
    <source>
        <strain evidence="1">1S5</strain>
    </source>
</reference>
<gene>
    <name evidence="1" type="ORF">HAP41_0000031250</name>
</gene>
<protein>
    <submittedName>
        <fullName evidence="1">Uncharacterized protein</fullName>
    </submittedName>
</protein>
<dbReference type="AlphaFoldDB" id="A0A8T5VGZ9"/>
<accession>A0A8T5VGZ9</accession>
<evidence type="ECO:0000313" key="1">
    <source>
        <dbReference type="EMBL" id="UPT84799.1"/>
    </source>
</evidence>
<name>A0A8T5VGZ9_9BRAD</name>
<evidence type="ECO:0000313" key="2">
    <source>
        <dbReference type="Proteomes" id="UP000551709"/>
    </source>
</evidence>